<organism evidence="3 4">
    <name type="scientific">Populus alba x Populus x berolinensis</name>
    <dbReference type="NCBI Taxonomy" id="444605"/>
    <lineage>
        <taxon>Eukaryota</taxon>
        <taxon>Viridiplantae</taxon>
        <taxon>Streptophyta</taxon>
        <taxon>Embryophyta</taxon>
        <taxon>Tracheophyta</taxon>
        <taxon>Spermatophyta</taxon>
        <taxon>Magnoliopsida</taxon>
        <taxon>eudicotyledons</taxon>
        <taxon>Gunneridae</taxon>
        <taxon>Pentapetalae</taxon>
        <taxon>rosids</taxon>
        <taxon>fabids</taxon>
        <taxon>Malpighiales</taxon>
        <taxon>Salicaceae</taxon>
        <taxon>Saliceae</taxon>
        <taxon>Populus</taxon>
    </lineage>
</organism>
<feature type="region of interest" description="Disordered" evidence="2">
    <location>
        <begin position="102"/>
        <end position="121"/>
    </location>
</feature>
<dbReference type="InterPro" id="IPR029026">
    <property type="entry name" value="tRNA_m1G_MTases_N"/>
</dbReference>
<dbReference type="PANTHER" id="PTHR12150">
    <property type="entry name" value="CLASS IV SAM-BINDING METHYLTRANSFERASE-RELATED"/>
    <property type="match status" value="1"/>
</dbReference>
<comment type="caution">
    <text evidence="3">The sequence shown here is derived from an EMBL/GenBank/DDBJ whole genome shotgun (WGS) entry which is preliminary data.</text>
</comment>
<evidence type="ECO:0000313" key="4">
    <source>
        <dbReference type="Proteomes" id="UP001164929"/>
    </source>
</evidence>
<dbReference type="Proteomes" id="UP001164929">
    <property type="component" value="Chromosome 10"/>
</dbReference>
<feature type="compositionally biased region" description="Basic residues" evidence="2">
    <location>
        <begin position="34"/>
        <end position="43"/>
    </location>
</feature>
<name>A0AAD6MB63_9ROSI</name>
<dbReference type="InterPro" id="IPR003750">
    <property type="entry name" value="Put_MeTrfase-C9orf114-like"/>
</dbReference>
<reference evidence="3" key="1">
    <citation type="journal article" date="2023" name="Mol. Ecol. Resour.">
        <title>Chromosome-level genome assembly of a triploid poplar Populus alba 'Berolinensis'.</title>
        <authorList>
            <person name="Chen S."/>
            <person name="Yu Y."/>
            <person name="Wang X."/>
            <person name="Wang S."/>
            <person name="Zhang T."/>
            <person name="Zhou Y."/>
            <person name="He R."/>
            <person name="Meng N."/>
            <person name="Wang Y."/>
            <person name="Liu W."/>
            <person name="Liu Z."/>
            <person name="Liu J."/>
            <person name="Guo Q."/>
            <person name="Huang H."/>
            <person name="Sederoff R.R."/>
            <person name="Wang G."/>
            <person name="Qu G."/>
            <person name="Chen S."/>
        </authorList>
    </citation>
    <scope>NUCLEOTIDE SEQUENCE</scope>
    <source>
        <strain evidence="3">SC-2020</strain>
    </source>
</reference>
<protein>
    <submittedName>
        <fullName evidence="3">Uncharacterized protein</fullName>
    </submittedName>
</protein>
<dbReference type="InterPro" id="IPR012340">
    <property type="entry name" value="NA-bd_OB-fold"/>
</dbReference>
<dbReference type="PANTHER" id="PTHR12150:SF13">
    <property type="entry name" value="METHYLTRANSFERASE C9ORF114-RELATED"/>
    <property type="match status" value="1"/>
</dbReference>
<gene>
    <name evidence="3" type="ORF">NC653_025022</name>
</gene>
<dbReference type="CDD" id="cd18086">
    <property type="entry name" value="HsC9orf114-like"/>
    <property type="match status" value="1"/>
</dbReference>
<proteinExistence type="inferred from homology"/>
<comment type="similarity">
    <text evidence="1">Belongs to the class IV-like SAM-binding methyltransferase superfamily.</text>
</comment>
<dbReference type="Pfam" id="PF02598">
    <property type="entry name" value="Methyltrn_RNA_3"/>
    <property type="match status" value="1"/>
</dbReference>
<accession>A0AAD6MB63</accession>
<dbReference type="InterPro" id="IPR029028">
    <property type="entry name" value="Alpha/beta_knot_MTases"/>
</dbReference>
<sequence>MGKKQKRAETETEAERIENDKAENEFELTNGDSHKKKKRRRRNKERDERDKEAKEIPTVSIAVSGSIINNAQSLELATRLAGQIARAATIFRIDEVVVFDNKSSSEKEDPTVTTDNSSDENESGGAFFIRILRYLETPQYLRKALFPKHNNLRFVGMLPPLDAPHHLRKHEWAPFREGVTLNEKVPNSGETLVDVGLSKNVVVNQALEPGIRVTVAMGTNRNLDDDSPRQVVSLSKPREEAGLYWGYRVRYASNISSVFKDCPYRGGYDLLIGTSEHGLIINSSELSLPTFRHLLIAFGGLAGLEESIEEDSNLKGKDVREVFDSYLNTCPHQGSRTIRTEVVLFDWPVVYVPVYETCDLNKICIFLTGSNFHITSVFPRTNQPSNAKSSTLKSASVILTILQGPQLYSVGGGCQEDSFEVAVDV</sequence>
<keyword evidence="4" id="KW-1185">Reference proteome</keyword>
<evidence type="ECO:0000313" key="3">
    <source>
        <dbReference type="EMBL" id="KAJ6981795.1"/>
    </source>
</evidence>
<dbReference type="Gene3D" id="2.40.50.140">
    <property type="entry name" value="Nucleic acid-binding proteins"/>
    <property type="match status" value="1"/>
</dbReference>
<dbReference type="SUPFAM" id="SSF50249">
    <property type="entry name" value="Nucleic acid-binding proteins"/>
    <property type="match status" value="1"/>
</dbReference>
<evidence type="ECO:0000256" key="1">
    <source>
        <dbReference type="ARBA" id="ARBA00009841"/>
    </source>
</evidence>
<dbReference type="Gene3D" id="3.40.1280.10">
    <property type="match status" value="1"/>
</dbReference>
<dbReference type="SUPFAM" id="SSF75217">
    <property type="entry name" value="alpha/beta knot"/>
    <property type="match status" value="1"/>
</dbReference>
<dbReference type="AlphaFoldDB" id="A0AAD6MB63"/>
<evidence type="ECO:0000256" key="2">
    <source>
        <dbReference type="SAM" id="MobiDB-lite"/>
    </source>
</evidence>
<feature type="region of interest" description="Disordered" evidence="2">
    <location>
        <begin position="1"/>
        <end position="54"/>
    </location>
</feature>
<dbReference type="EMBL" id="JAQIZT010000010">
    <property type="protein sequence ID" value="KAJ6981795.1"/>
    <property type="molecule type" value="Genomic_DNA"/>
</dbReference>
<feature type="compositionally biased region" description="Basic and acidic residues" evidence="2">
    <location>
        <begin position="7"/>
        <end position="24"/>
    </location>
</feature>
<feature type="compositionally biased region" description="Basic and acidic residues" evidence="2">
    <location>
        <begin position="44"/>
        <end position="54"/>
    </location>
</feature>